<dbReference type="InterPro" id="IPR002774">
    <property type="entry name" value="Flagellin_arc-type"/>
</dbReference>
<keyword evidence="3 4" id="KW-0974">Archaeal flagellum</keyword>
<feature type="transmembrane region" description="Helical" evidence="5">
    <location>
        <begin position="15"/>
        <end position="38"/>
    </location>
</feature>
<accession>A0A830GPW4</accession>
<keyword evidence="5" id="KW-0812">Transmembrane</keyword>
<dbReference type="InterPro" id="IPR013373">
    <property type="entry name" value="Flagellin/pilin_N_arc"/>
</dbReference>
<evidence type="ECO:0000256" key="1">
    <source>
        <dbReference type="ARBA" id="ARBA00004618"/>
    </source>
</evidence>
<dbReference type="PANTHER" id="PTHR35903:SF1">
    <property type="entry name" value="FLAGELLIN B1"/>
    <property type="match status" value="1"/>
</dbReference>
<comment type="subcellular location">
    <subcellularLocation>
        <location evidence="1 4">Archaeal flagellum</location>
    </subcellularLocation>
</comment>
<evidence type="ECO:0000256" key="3">
    <source>
        <dbReference type="ARBA" id="ARBA00022440"/>
    </source>
</evidence>
<evidence type="ECO:0000256" key="5">
    <source>
        <dbReference type="SAM" id="Phobius"/>
    </source>
</evidence>
<dbReference type="RefSeq" id="WP_189000041.1">
    <property type="nucleotide sequence ID" value="NZ_BMOU01000005.1"/>
</dbReference>
<comment type="caution">
    <text evidence="6">The sequence shown here is derived from an EMBL/GenBank/DDBJ whole genome shotgun (WGS) entry which is preliminary data.</text>
</comment>
<keyword evidence="5" id="KW-1133">Transmembrane helix</keyword>
<keyword evidence="5" id="KW-0472">Membrane</keyword>
<comment type="similarity">
    <text evidence="2 4">Belongs to the archaeal flagellin family.</text>
</comment>
<keyword evidence="6" id="KW-0966">Cell projection</keyword>
<dbReference type="GO" id="GO:0097588">
    <property type="term" value="P:archaeal or bacterial-type flagellum-dependent cell motility"/>
    <property type="evidence" value="ECO:0007669"/>
    <property type="project" value="InterPro"/>
</dbReference>
<organism evidence="6 7">
    <name type="scientific">Haloarcula pellucida</name>
    <dbReference type="NCBI Taxonomy" id="1427151"/>
    <lineage>
        <taxon>Archaea</taxon>
        <taxon>Methanobacteriati</taxon>
        <taxon>Methanobacteriota</taxon>
        <taxon>Stenosarchaea group</taxon>
        <taxon>Halobacteria</taxon>
        <taxon>Halobacteriales</taxon>
        <taxon>Haloarculaceae</taxon>
        <taxon>Haloarcula</taxon>
    </lineage>
</organism>
<reference evidence="6" key="2">
    <citation type="submission" date="2020-09" db="EMBL/GenBank/DDBJ databases">
        <authorList>
            <person name="Sun Q."/>
            <person name="Ohkuma M."/>
        </authorList>
    </citation>
    <scope>NUCLEOTIDE SEQUENCE</scope>
    <source>
        <strain evidence="6">JCM 17820</strain>
    </source>
</reference>
<evidence type="ECO:0000313" key="7">
    <source>
        <dbReference type="Proteomes" id="UP000605784"/>
    </source>
</evidence>
<evidence type="ECO:0000256" key="4">
    <source>
        <dbReference type="RuleBase" id="RU361282"/>
    </source>
</evidence>
<proteinExistence type="inferred from homology"/>
<reference evidence="6" key="1">
    <citation type="journal article" date="2014" name="Int. J. Syst. Evol. Microbiol.">
        <title>Complete genome sequence of Corynebacterium casei LMG S-19264T (=DSM 44701T), isolated from a smear-ripened cheese.</title>
        <authorList>
            <consortium name="US DOE Joint Genome Institute (JGI-PGF)"/>
            <person name="Walter F."/>
            <person name="Albersmeier A."/>
            <person name="Kalinowski J."/>
            <person name="Ruckert C."/>
        </authorList>
    </citation>
    <scope>NUCLEOTIDE SEQUENCE</scope>
    <source>
        <strain evidence="6">JCM 17820</strain>
    </source>
</reference>
<name>A0A830GPW4_9EURY</name>
<keyword evidence="6" id="KW-0282">Flagellum</keyword>
<comment type="function">
    <text evidence="4">Flagellin is the subunit protein which polymerizes to form the filaments of archaeal flagella.</text>
</comment>
<evidence type="ECO:0000313" key="6">
    <source>
        <dbReference type="EMBL" id="GGN99539.1"/>
    </source>
</evidence>
<dbReference type="GO" id="GO:0005198">
    <property type="term" value="F:structural molecule activity"/>
    <property type="evidence" value="ECO:0007669"/>
    <property type="project" value="InterPro"/>
</dbReference>
<gene>
    <name evidence="6" type="ORF">GCM10009030_31190</name>
</gene>
<dbReference type="Proteomes" id="UP000605784">
    <property type="component" value="Unassembled WGS sequence"/>
</dbReference>
<dbReference type="Pfam" id="PF01917">
    <property type="entry name" value="Flagellin_arch-type"/>
    <property type="match status" value="1"/>
</dbReference>
<dbReference type="GO" id="GO:0097589">
    <property type="term" value="C:archaeal-type flagellum"/>
    <property type="evidence" value="ECO:0007669"/>
    <property type="project" value="UniProtKB-SubCell"/>
</dbReference>
<keyword evidence="7" id="KW-1185">Reference proteome</keyword>
<evidence type="ECO:0000256" key="2">
    <source>
        <dbReference type="ARBA" id="ARBA00010256"/>
    </source>
</evidence>
<dbReference type="NCBIfam" id="TIGR02537">
    <property type="entry name" value="arch_flag_Nterm"/>
    <property type="match status" value="1"/>
</dbReference>
<keyword evidence="6" id="KW-0969">Cilium</keyword>
<sequence length="207" mass="20990">MHSSSNRRRGERGQVGIGTLVVFIAMVLVAAIAAGVLINTSGYLQNSAEATGQGASDSTTNRVQVVSATGSHFENNAVGVVNITVKKSPGAGNVDLGQATVQWVGPSGSYYQLAENGASGNPDGRFGVAVVQDDDSPASSPVLDSTEDRFTIALDLGNPDLPGATEFGKNLAEGETATVRITTTSGATTVKRIVVPETLSGGSAVAV</sequence>
<dbReference type="EMBL" id="BMOU01000005">
    <property type="protein sequence ID" value="GGN99539.1"/>
    <property type="molecule type" value="Genomic_DNA"/>
</dbReference>
<protein>
    <recommendedName>
        <fullName evidence="4">Flagellin</fullName>
    </recommendedName>
</protein>
<dbReference type="AlphaFoldDB" id="A0A830GPW4"/>
<dbReference type="PANTHER" id="PTHR35903">
    <property type="entry name" value="FLAGELLIN B1"/>
    <property type="match status" value="1"/>
</dbReference>